<dbReference type="GO" id="GO:0005829">
    <property type="term" value="C:cytosol"/>
    <property type="evidence" value="ECO:0007669"/>
    <property type="project" value="TreeGrafter"/>
</dbReference>
<dbReference type="Gene3D" id="3.20.20.100">
    <property type="entry name" value="NADP-dependent oxidoreductase domain"/>
    <property type="match status" value="1"/>
</dbReference>
<dbReference type="EMBL" id="CP043329">
    <property type="protein sequence ID" value="QEK50379.1"/>
    <property type="molecule type" value="Genomic_DNA"/>
</dbReference>
<dbReference type="Proteomes" id="UP000323653">
    <property type="component" value="Chromosome"/>
</dbReference>
<evidence type="ECO:0000259" key="1">
    <source>
        <dbReference type="Pfam" id="PF00248"/>
    </source>
</evidence>
<dbReference type="RefSeq" id="WP_149073580.1">
    <property type="nucleotide sequence ID" value="NZ_CP043329.1"/>
</dbReference>
<dbReference type="InterPro" id="IPR036812">
    <property type="entry name" value="NAD(P)_OxRdtase_dom_sf"/>
</dbReference>
<dbReference type="PANTHER" id="PTHR42686:SF1">
    <property type="entry name" value="GH17980P-RELATED"/>
    <property type="match status" value="1"/>
</dbReference>
<proteinExistence type="predicted"/>
<sequence length="346" mass="38678">MNSTNSSEGFQIPKVIFGTSSLGNLFTALDDDTKLEIVKQCFLHADKPVVFDSAGKYGAGLALEALGDCLKKLNVKPEEVIISNKLGWLRTELKTDEPTFEPYVWKNLKNDAVQKISYHGILECFEQGNQLLGSYIPQMLSVHDPDEYLIAASSAEDRSKRYQNILDAYKALFDLKKQGKVKAIGIGAKDWKIIKELSADLDFDWVMIANSMTVYSHPKELLDFMTVLSQKGVIIINSAVFNAGFLTGGDFYNYVPVSRDNPQHQELFKWRDQFYKICADFDVKPASACVQFGLSAPGVKSIALNTSNPKRVEGNIAMANDYICDAFWQKLEEENLITLKPSLSIS</sequence>
<dbReference type="AlphaFoldDB" id="A0A5C0VE88"/>
<reference evidence="2 3" key="1">
    <citation type="submission" date="2019-08" db="EMBL/GenBank/DDBJ databases">
        <title>Pedobacter sp. nov., isolated from Han river, South Korea.</title>
        <authorList>
            <person name="Lee D.-H."/>
            <person name="Kim Y.-S."/>
            <person name="Hwang E.-M."/>
            <person name="Le Tran T.C."/>
            <person name="Cha C.-J."/>
        </authorList>
    </citation>
    <scope>NUCLEOTIDE SEQUENCE [LARGE SCALE GENOMIC DNA]</scope>
    <source>
        <strain evidence="2 3">CJ43</strain>
    </source>
</reference>
<evidence type="ECO:0000313" key="2">
    <source>
        <dbReference type="EMBL" id="QEK50379.1"/>
    </source>
</evidence>
<dbReference type="InterPro" id="IPR023210">
    <property type="entry name" value="NADP_OxRdtase_dom"/>
</dbReference>
<organism evidence="2 3">
    <name type="scientific">Pedobacter aquae</name>
    <dbReference type="NCBI Taxonomy" id="2605747"/>
    <lineage>
        <taxon>Bacteria</taxon>
        <taxon>Pseudomonadati</taxon>
        <taxon>Bacteroidota</taxon>
        <taxon>Sphingobacteriia</taxon>
        <taxon>Sphingobacteriales</taxon>
        <taxon>Sphingobacteriaceae</taxon>
        <taxon>Pedobacter</taxon>
    </lineage>
</organism>
<keyword evidence="3" id="KW-1185">Reference proteome</keyword>
<dbReference type="PANTHER" id="PTHR42686">
    <property type="entry name" value="GH17980P-RELATED"/>
    <property type="match status" value="1"/>
</dbReference>
<dbReference type="GO" id="GO:0016491">
    <property type="term" value="F:oxidoreductase activity"/>
    <property type="evidence" value="ECO:0007669"/>
    <property type="project" value="InterPro"/>
</dbReference>
<dbReference type="Pfam" id="PF00248">
    <property type="entry name" value="Aldo_ket_red"/>
    <property type="match status" value="1"/>
</dbReference>
<gene>
    <name evidence="2" type="ORF">FYC62_00855</name>
</gene>
<dbReference type="KEGG" id="pej:FYC62_00855"/>
<dbReference type="InterPro" id="IPR020471">
    <property type="entry name" value="AKR"/>
</dbReference>
<feature type="domain" description="NADP-dependent oxidoreductase" evidence="1">
    <location>
        <begin position="14"/>
        <end position="332"/>
    </location>
</feature>
<name>A0A5C0VE88_9SPHI</name>
<protein>
    <submittedName>
        <fullName evidence="2">Aldo/keto reductase</fullName>
    </submittedName>
</protein>
<accession>A0A5C0VE88</accession>
<evidence type="ECO:0000313" key="3">
    <source>
        <dbReference type="Proteomes" id="UP000323653"/>
    </source>
</evidence>
<dbReference type="SUPFAM" id="SSF51430">
    <property type="entry name" value="NAD(P)-linked oxidoreductase"/>
    <property type="match status" value="1"/>
</dbReference>
<dbReference type="CDD" id="cd19152">
    <property type="entry name" value="AKR_AKR15A"/>
    <property type="match status" value="1"/>
</dbReference>